<dbReference type="PANTHER" id="PTHR47738:SF1">
    <property type="entry name" value="NITROGEN REGULATORY PROTEIN"/>
    <property type="match status" value="1"/>
</dbReference>
<dbReference type="InterPro" id="IPR016152">
    <property type="entry name" value="PTrfase/Anion_transptr"/>
</dbReference>
<dbReference type="RefSeq" id="WP_215219776.1">
    <property type="nucleotide sequence ID" value="NZ_OU015430.1"/>
</dbReference>
<dbReference type="Pfam" id="PF00359">
    <property type="entry name" value="PTS_EIIA_2"/>
    <property type="match status" value="1"/>
</dbReference>
<name>A0ABM8UDV0_9GAMM</name>
<dbReference type="PROSITE" id="PS51094">
    <property type="entry name" value="PTS_EIIA_TYPE_2"/>
    <property type="match status" value="1"/>
</dbReference>
<organism evidence="2 3">
    <name type="scientific">Novilysobacter luteus</name>
    <dbReference type="NCBI Taxonomy" id="2822368"/>
    <lineage>
        <taxon>Bacteria</taxon>
        <taxon>Pseudomonadati</taxon>
        <taxon>Pseudomonadota</taxon>
        <taxon>Gammaproteobacteria</taxon>
        <taxon>Lysobacterales</taxon>
        <taxon>Lysobacteraceae</taxon>
        <taxon>Novilysobacter</taxon>
    </lineage>
</organism>
<dbReference type="InterPro" id="IPR002178">
    <property type="entry name" value="PTS_EIIA_type-2_dom"/>
</dbReference>
<dbReference type="InterPro" id="IPR051541">
    <property type="entry name" value="PTS_SugarTrans_NitroReg"/>
</dbReference>
<dbReference type="Proteomes" id="UP000680116">
    <property type="component" value="Chromosome"/>
</dbReference>
<keyword evidence="3" id="KW-1185">Reference proteome</keyword>
<dbReference type="Gene3D" id="3.40.930.10">
    <property type="entry name" value="Mannitol-specific EII, Chain A"/>
    <property type="match status" value="1"/>
</dbReference>
<accession>A0ABM8UDV0</accession>
<evidence type="ECO:0000313" key="2">
    <source>
        <dbReference type="EMBL" id="CAG4970815.1"/>
    </source>
</evidence>
<sequence length="158" mass="17010">MPLHDWLSPGRVAIVDVPTDRAGVIDAAARLLGGVDHESTIRDSLHARERLASTAIGHGVAFPHGRVQGLEHSRGAFLRVTPAVDFNATDGEPIDLVLAMAVPEHALQEHLQQLAELAERFGDPAFRKALRQAADVDALRDCLLAPAEPSRRAANGER</sequence>
<protein>
    <recommendedName>
        <fullName evidence="1">PTS EIIA type-2 domain-containing protein</fullName>
    </recommendedName>
</protein>
<proteinExistence type="predicted"/>
<evidence type="ECO:0000313" key="3">
    <source>
        <dbReference type="Proteomes" id="UP000680116"/>
    </source>
</evidence>
<dbReference type="SUPFAM" id="SSF55804">
    <property type="entry name" value="Phoshotransferase/anion transport protein"/>
    <property type="match status" value="1"/>
</dbReference>
<dbReference type="EMBL" id="OU015430">
    <property type="protein sequence ID" value="CAG4970815.1"/>
    <property type="molecule type" value="Genomic_DNA"/>
</dbReference>
<dbReference type="CDD" id="cd00211">
    <property type="entry name" value="PTS_IIA_fru"/>
    <property type="match status" value="1"/>
</dbReference>
<feature type="domain" description="PTS EIIA type-2" evidence="1">
    <location>
        <begin position="5"/>
        <end position="146"/>
    </location>
</feature>
<gene>
    <name evidence="2" type="ORF">LYB30171_00812</name>
</gene>
<dbReference type="PANTHER" id="PTHR47738">
    <property type="entry name" value="PTS SYSTEM FRUCTOSE-LIKE EIIA COMPONENT-RELATED"/>
    <property type="match status" value="1"/>
</dbReference>
<reference evidence="2 3" key="1">
    <citation type="submission" date="2021-04" db="EMBL/GenBank/DDBJ databases">
        <authorList>
            <person name="Rodrigo-Torres L."/>
            <person name="Arahal R. D."/>
            <person name="Lucena T."/>
        </authorList>
    </citation>
    <scope>NUCLEOTIDE SEQUENCE [LARGE SCALE GENOMIC DNA]</scope>
    <source>
        <strain evidence="2 3">CECT 30171</strain>
    </source>
</reference>
<evidence type="ECO:0000259" key="1">
    <source>
        <dbReference type="PROSITE" id="PS51094"/>
    </source>
</evidence>